<dbReference type="UniPathway" id="UPA00345"/>
<comment type="caution">
    <text evidence="12">The sequence shown here is derived from an EMBL/GenBank/DDBJ whole genome shotgun (WGS) entry which is preliminary data.</text>
</comment>
<dbReference type="InterPro" id="IPR011768">
    <property type="entry name" value="Transl_elongation_fac_P"/>
</dbReference>
<dbReference type="Pfam" id="PF01132">
    <property type="entry name" value="EFP"/>
    <property type="match status" value="1"/>
</dbReference>
<dbReference type="FunFam" id="2.40.50.140:FF:000004">
    <property type="entry name" value="Elongation factor P"/>
    <property type="match status" value="1"/>
</dbReference>
<keyword evidence="4 7" id="KW-0963">Cytoplasm</keyword>
<dbReference type="eggNOG" id="COG0231">
    <property type="taxonomic scope" value="Bacteria"/>
</dbReference>
<comment type="function">
    <text evidence="7">Involved in peptide bond synthesis. Stimulates efficient translation and peptide-bond synthesis on native or reconstituted 70S ribosomes in vitro. Probably functions indirectly by altering the affinity of the ribosome for aminoacyl-tRNA, thus increasing their reactivity as acceptors for peptidyl transferase.</text>
</comment>
<dbReference type="InterPro" id="IPR008991">
    <property type="entry name" value="Translation_prot_SH3-like_sf"/>
</dbReference>
<evidence type="ECO:0000256" key="4">
    <source>
        <dbReference type="ARBA" id="ARBA00022490"/>
    </source>
</evidence>
<evidence type="ECO:0000256" key="5">
    <source>
        <dbReference type="ARBA" id="ARBA00022768"/>
    </source>
</evidence>
<evidence type="ECO:0000256" key="7">
    <source>
        <dbReference type="HAMAP-Rule" id="MF_00141"/>
    </source>
</evidence>
<dbReference type="PIRSF" id="PIRSF005901">
    <property type="entry name" value="EF-P"/>
    <property type="match status" value="1"/>
</dbReference>
<feature type="domain" description="Elongation factor P C-terminal" evidence="10">
    <location>
        <begin position="130"/>
        <end position="185"/>
    </location>
</feature>
<dbReference type="HAMAP" id="MF_00141">
    <property type="entry name" value="EF_P"/>
    <property type="match status" value="1"/>
</dbReference>
<dbReference type="AlphaFoldDB" id="A0A098L9B7"/>
<dbReference type="GO" id="GO:0003746">
    <property type="term" value="F:translation elongation factor activity"/>
    <property type="evidence" value="ECO:0007669"/>
    <property type="project" value="UniProtKB-UniRule"/>
</dbReference>
<protein>
    <recommendedName>
        <fullName evidence="7 8">Elongation factor P</fullName>
        <shortName evidence="7">EF-P</shortName>
    </recommendedName>
</protein>
<accession>A0A098L9B7</accession>
<dbReference type="Proteomes" id="UP000030185">
    <property type="component" value="Unassembled WGS sequence"/>
</dbReference>
<dbReference type="CDD" id="cd05794">
    <property type="entry name" value="S1_EF-P_repeat_2"/>
    <property type="match status" value="1"/>
</dbReference>
<dbReference type="PANTHER" id="PTHR30053">
    <property type="entry name" value="ELONGATION FACTOR P"/>
    <property type="match status" value="1"/>
</dbReference>
<dbReference type="RefSeq" id="WP_045457182.1">
    <property type="nucleotide sequence ID" value="NZ_BBLT01000001.1"/>
</dbReference>
<comment type="subcellular location">
    <subcellularLocation>
        <location evidence="1 7">Cytoplasm</location>
    </subcellularLocation>
</comment>
<dbReference type="PROSITE" id="PS01275">
    <property type="entry name" value="EFP"/>
    <property type="match status" value="1"/>
</dbReference>
<dbReference type="SMART" id="SM01185">
    <property type="entry name" value="EFP"/>
    <property type="match status" value="1"/>
</dbReference>
<reference evidence="12 13" key="1">
    <citation type="submission" date="2014-09" db="EMBL/GenBank/DDBJ databases">
        <title>Sporocytophaga myxococcoides PG-01 genome sequencing.</title>
        <authorList>
            <person name="Liu L."/>
            <person name="Gao P.J."/>
            <person name="Chen G.J."/>
            <person name="Wang L.S."/>
        </authorList>
    </citation>
    <scope>NUCLEOTIDE SEQUENCE [LARGE SCALE GENOMIC DNA]</scope>
    <source>
        <strain evidence="12 13">PG-01</strain>
    </source>
</reference>
<dbReference type="SMART" id="SM00841">
    <property type="entry name" value="Elong-fact-P_C"/>
    <property type="match status" value="1"/>
</dbReference>
<comment type="pathway">
    <text evidence="2 7">Protein biosynthesis; polypeptide chain elongation.</text>
</comment>
<dbReference type="FunFam" id="2.40.50.140:FF:000009">
    <property type="entry name" value="Elongation factor P"/>
    <property type="match status" value="1"/>
</dbReference>
<name>A0A098L9B7_9BACT</name>
<evidence type="ECO:0000313" key="13">
    <source>
        <dbReference type="Proteomes" id="UP000030185"/>
    </source>
</evidence>
<dbReference type="FunFam" id="2.30.30.30:FF:000003">
    <property type="entry name" value="Elongation factor P"/>
    <property type="match status" value="1"/>
</dbReference>
<keyword evidence="13" id="KW-1185">Reference proteome</keyword>
<keyword evidence="6 7" id="KW-0648">Protein biosynthesis</keyword>
<dbReference type="PANTHER" id="PTHR30053:SF12">
    <property type="entry name" value="ELONGATION FACTOR P (EF-P) FAMILY PROTEIN"/>
    <property type="match status" value="1"/>
</dbReference>
<dbReference type="Pfam" id="PF08207">
    <property type="entry name" value="EFP_N"/>
    <property type="match status" value="1"/>
</dbReference>
<sequence>MATTSDISKGAFLRYNGELVMVTDYTHITPGKGNAIYTVKSRNVKTGKQSEIRFRSGEKIELVRVETRELQYLYQEGDSLVCMHPETFEQLPVPMVLFGESLKFLKENTIVLVKFDDNDVPVYAEPPTHVELEVTYTEPGLKGDTSTRALKPATVETGATVQVPLFVEAGERIKVNAETGEYVERVK</sequence>
<dbReference type="GO" id="GO:0043043">
    <property type="term" value="P:peptide biosynthetic process"/>
    <property type="evidence" value="ECO:0007669"/>
    <property type="project" value="InterPro"/>
</dbReference>
<proteinExistence type="inferred from homology"/>
<dbReference type="CDD" id="cd04470">
    <property type="entry name" value="S1_EF-P_repeat_1"/>
    <property type="match status" value="1"/>
</dbReference>
<dbReference type="OrthoDB" id="9801844at2"/>
<dbReference type="SUPFAM" id="SSF50249">
    <property type="entry name" value="Nucleic acid-binding proteins"/>
    <property type="match status" value="2"/>
</dbReference>
<evidence type="ECO:0000256" key="8">
    <source>
        <dbReference type="NCBIfam" id="TIGR00038"/>
    </source>
</evidence>
<dbReference type="Gene3D" id="2.30.30.30">
    <property type="match status" value="1"/>
</dbReference>
<evidence type="ECO:0000256" key="2">
    <source>
        <dbReference type="ARBA" id="ARBA00004815"/>
    </source>
</evidence>
<dbReference type="InterPro" id="IPR012340">
    <property type="entry name" value="NA-bd_OB-fold"/>
</dbReference>
<dbReference type="STRING" id="153721.MYP_180"/>
<organism evidence="12 13">
    <name type="scientific">Sporocytophaga myxococcoides</name>
    <dbReference type="NCBI Taxonomy" id="153721"/>
    <lineage>
        <taxon>Bacteria</taxon>
        <taxon>Pseudomonadati</taxon>
        <taxon>Bacteroidota</taxon>
        <taxon>Cytophagia</taxon>
        <taxon>Cytophagales</taxon>
        <taxon>Cytophagaceae</taxon>
        <taxon>Sporocytophaga</taxon>
    </lineage>
</organism>
<evidence type="ECO:0000256" key="9">
    <source>
        <dbReference type="RuleBase" id="RU004389"/>
    </source>
</evidence>
<dbReference type="InterPro" id="IPR013852">
    <property type="entry name" value="Transl_elong_P/YeiP_CS"/>
</dbReference>
<dbReference type="InterPro" id="IPR014722">
    <property type="entry name" value="Rib_uL2_dom2"/>
</dbReference>
<evidence type="ECO:0000259" key="10">
    <source>
        <dbReference type="SMART" id="SM00841"/>
    </source>
</evidence>
<comment type="similarity">
    <text evidence="3 7 9">Belongs to the elongation factor P family.</text>
</comment>
<dbReference type="Pfam" id="PF09285">
    <property type="entry name" value="Elong-fact-P_C"/>
    <property type="match status" value="1"/>
</dbReference>
<evidence type="ECO:0000256" key="6">
    <source>
        <dbReference type="ARBA" id="ARBA00022917"/>
    </source>
</evidence>
<dbReference type="EMBL" id="BBLT01000001">
    <property type="protein sequence ID" value="GAL82954.1"/>
    <property type="molecule type" value="Genomic_DNA"/>
</dbReference>
<dbReference type="NCBIfam" id="TIGR00038">
    <property type="entry name" value="efp"/>
    <property type="match status" value="1"/>
</dbReference>
<dbReference type="NCBIfam" id="NF001810">
    <property type="entry name" value="PRK00529.1"/>
    <property type="match status" value="1"/>
</dbReference>
<evidence type="ECO:0000256" key="3">
    <source>
        <dbReference type="ARBA" id="ARBA00009479"/>
    </source>
</evidence>
<dbReference type="GO" id="GO:0005829">
    <property type="term" value="C:cytosol"/>
    <property type="evidence" value="ECO:0007669"/>
    <property type="project" value="UniProtKB-ARBA"/>
</dbReference>
<gene>
    <name evidence="7" type="primary">efp</name>
    <name evidence="12" type="ORF">MYP_180</name>
</gene>
<evidence type="ECO:0000259" key="11">
    <source>
        <dbReference type="SMART" id="SM01185"/>
    </source>
</evidence>
<dbReference type="InterPro" id="IPR013185">
    <property type="entry name" value="Transl_elong_KOW-like"/>
</dbReference>
<evidence type="ECO:0000313" key="12">
    <source>
        <dbReference type="EMBL" id="GAL82954.1"/>
    </source>
</evidence>
<dbReference type="Gene3D" id="2.40.50.140">
    <property type="entry name" value="Nucleic acid-binding proteins"/>
    <property type="match status" value="2"/>
</dbReference>
<keyword evidence="5 7" id="KW-0251">Elongation factor</keyword>
<dbReference type="InterPro" id="IPR015365">
    <property type="entry name" value="Elong-fact-P_C"/>
</dbReference>
<dbReference type="SUPFAM" id="SSF50104">
    <property type="entry name" value="Translation proteins SH3-like domain"/>
    <property type="match status" value="1"/>
</dbReference>
<evidence type="ECO:0000256" key="1">
    <source>
        <dbReference type="ARBA" id="ARBA00004496"/>
    </source>
</evidence>
<feature type="domain" description="Translation elongation factor P/YeiP central" evidence="11">
    <location>
        <begin position="67"/>
        <end position="122"/>
    </location>
</feature>
<dbReference type="InterPro" id="IPR020599">
    <property type="entry name" value="Transl_elong_fac_P/YeiP"/>
</dbReference>
<dbReference type="InterPro" id="IPR001059">
    <property type="entry name" value="Transl_elong_P/YeiP_cen"/>
</dbReference>